<dbReference type="InterPro" id="IPR032466">
    <property type="entry name" value="Metal_Hydrolase"/>
</dbReference>
<dbReference type="InterPro" id="IPR012696">
    <property type="entry name" value="PhnM"/>
</dbReference>
<protein>
    <submittedName>
        <fullName evidence="2">Alpha-D-ribose 1-methylphosphonate 5-triphosphate diphosphatase</fullName>
        <ecNumber evidence="2">3.6.1.63</ecNumber>
    </submittedName>
</protein>
<dbReference type="NCBIfam" id="NF011987">
    <property type="entry name" value="PRK15446.2-3"/>
    <property type="match status" value="1"/>
</dbReference>
<name>A0A520KRH3_METT2</name>
<dbReference type="InterPro" id="IPR051781">
    <property type="entry name" value="Metallo-dep_Hydrolase"/>
</dbReference>
<dbReference type="Pfam" id="PF01979">
    <property type="entry name" value="Amidohydro_1"/>
    <property type="match status" value="1"/>
</dbReference>
<dbReference type="PANTHER" id="PTHR43135">
    <property type="entry name" value="ALPHA-D-RIBOSE 1-METHYLPHOSPHONATE 5-TRIPHOSPHATE DIPHOSPHATASE"/>
    <property type="match status" value="1"/>
</dbReference>
<gene>
    <name evidence="2" type="ORF">EF806_04765</name>
</gene>
<dbReference type="Proteomes" id="UP000317158">
    <property type="component" value="Unassembled WGS sequence"/>
</dbReference>
<dbReference type="AlphaFoldDB" id="A0A520KRH3"/>
<dbReference type="NCBIfam" id="NF011984">
    <property type="entry name" value="PRK15446.1-5"/>
    <property type="match status" value="1"/>
</dbReference>
<dbReference type="EC" id="3.6.1.63" evidence="2"/>
<accession>A0A520KRH3</accession>
<dbReference type="InterPro" id="IPR006680">
    <property type="entry name" value="Amidohydro-rel"/>
</dbReference>
<evidence type="ECO:0000259" key="1">
    <source>
        <dbReference type="Pfam" id="PF01979"/>
    </source>
</evidence>
<dbReference type="GO" id="GO:0016810">
    <property type="term" value="F:hydrolase activity, acting on carbon-nitrogen (but not peptide) bonds"/>
    <property type="evidence" value="ECO:0007669"/>
    <property type="project" value="InterPro"/>
</dbReference>
<dbReference type="NCBIfam" id="NF011990">
    <property type="entry name" value="PRK15446.2-6"/>
    <property type="match status" value="1"/>
</dbReference>
<sequence length="388" mass="42977">MSRLIIANANIVTPKRIIKNGCIYVKNGLIESILPSAKEISEEYCKIINADGCYLLPGFIDLHNDDIEKKVMPRPNVYFPIPIAVKEIERVMACHGITTVFHSISFEAVDFGLRSIEFSKKMIDGIRELNNGSGLIRNKIHLRFEVSAPDIAETVEQLLETGGIDLISLIDHTPGQGQFKTEEAYKDYYRKTFKLNEEELNNIISKKTTGVDLKKINIEKIIKAAKEKNIPLASHDDDSVEKVLSNKEYGIMISEFPVNMQAAEKAHKEKLFICLGAPNIVRGKSQAGNISARELLLNGIGNILCSDYYPASILHAVFNLSSDLLTLNEAVNMASLYPARAAGIDKQTGSLEVGKEADMLLVDTKSGIPVIKQTFVKGNSIACFNYID</sequence>
<dbReference type="SUPFAM" id="SSF51338">
    <property type="entry name" value="Composite domain of metallo-dependent hydrolases"/>
    <property type="match status" value="1"/>
</dbReference>
<comment type="caution">
    <text evidence="2">The sequence shown here is derived from an EMBL/GenBank/DDBJ whole genome shotgun (WGS) entry which is preliminary data.</text>
</comment>
<organism evidence="2 3">
    <name type="scientific">Methanoliparum thermophilum</name>
    <dbReference type="NCBI Taxonomy" id="2491083"/>
    <lineage>
        <taxon>Archaea</taxon>
        <taxon>Methanobacteriati</taxon>
        <taxon>Methanobacteriota</taxon>
        <taxon>Candidatus Methanoliparia</taxon>
        <taxon>Candidatus Methanoliparales</taxon>
        <taxon>Candidatus Methanoliparaceae</taxon>
        <taxon>Candidatus Methanoliparum</taxon>
    </lineage>
</organism>
<dbReference type="Gene3D" id="2.30.40.10">
    <property type="entry name" value="Urease, subunit C, domain 1"/>
    <property type="match status" value="2"/>
</dbReference>
<dbReference type="PANTHER" id="PTHR43135:SF3">
    <property type="entry name" value="ALPHA-D-RIBOSE 1-METHYLPHOSPHONATE 5-TRIPHOSPHATE DIPHOSPHATASE"/>
    <property type="match status" value="1"/>
</dbReference>
<evidence type="ECO:0000313" key="2">
    <source>
        <dbReference type="EMBL" id="RZN64293.1"/>
    </source>
</evidence>
<dbReference type="GO" id="GO:0019700">
    <property type="term" value="P:organic phosphonate catabolic process"/>
    <property type="evidence" value="ECO:0007669"/>
    <property type="project" value="InterPro"/>
</dbReference>
<feature type="domain" description="Amidohydrolase-related" evidence="1">
    <location>
        <begin position="55"/>
        <end position="379"/>
    </location>
</feature>
<dbReference type="EMBL" id="RXIF01000007">
    <property type="protein sequence ID" value="RZN64293.1"/>
    <property type="molecule type" value="Genomic_DNA"/>
</dbReference>
<keyword evidence="2" id="KW-0378">Hydrolase</keyword>
<dbReference type="PIRSF" id="PIRSF038971">
    <property type="entry name" value="PhnM"/>
    <property type="match status" value="1"/>
</dbReference>
<evidence type="ECO:0000313" key="3">
    <source>
        <dbReference type="Proteomes" id="UP000317158"/>
    </source>
</evidence>
<reference evidence="2 3" key="1">
    <citation type="journal article" date="2019" name="Nat. Microbiol.">
        <title>Wide diversity of methane and short-chain alkane metabolisms in uncultured archaea.</title>
        <authorList>
            <person name="Borrel G."/>
            <person name="Adam P.S."/>
            <person name="McKay L.J."/>
            <person name="Chen L.X."/>
            <person name="Sierra-Garcia I.N."/>
            <person name="Sieber C.M."/>
            <person name="Letourneur Q."/>
            <person name="Ghozlane A."/>
            <person name="Andersen G.L."/>
            <person name="Li W.J."/>
            <person name="Hallam S.J."/>
            <person name="Muyzer G."/>
            <person name="de Oliveira V.M."/>
            <person name="Inskeep W.P."/>
            <person name="Banfield J.F."/>
            <person name="Gribaldo S."/>
        </authorList>
    </citation>
    <scope>NUCLEOTIDE SEQUENCE [LARGE SCALE GENOMIC DNA]</scope>
    <source>
        <strain evidence="2">NM1a</strain>
    </source>
</reference>
<dbReference type="SUPFAM" id="SSF51556">
    <property type="entry name" value="Metallo-dependent hydrolases"/>
    <property type="match status" value="1"/>
</dbReference>
<proteinExistence type="predicted"/>
<dbReference type="InterPro" id="IPR011059">
    <property type="entry name" value="Metal-dep_hydrolase_composite"/>
</dbReference>